<name>A0AAQ0FBJ5_BURCE</name>
<sequence>MGIKDDLAARKARFISLRTLLDAISEHEKVSLQDAAEWLAGYLREASRSDSERKCPDWCEMQPGHEIQVLGGQDRKAAWAALQFVVENGRLGNEWEEMSDDIPF</sequence>
<reference evidence="1 2" key="1">
    <citation type="submission" date="2018-06" db="EMBL/GenBank/DDBJ databases">
        <title>Towards the identification of Burkholderia cepacia strain which caused fatal septicemia.</title>
        <authorList>
            <person name="Bui L.A.T."/>
            <person name="Zakharova I.B."/>
            <person name="Shpak I.M."/>
            <person name="Teteryatnikova N."/>
            <person name="Ustinov D.V."/>
            <person name="Kuzyutina Y.A."/>
            <person name="Nguyen H.N."/>
            <person name="Antonov A.S."/>
            <person name="Avdyusheva E.F."/>
            <person name="Victorov D.V."/>
        </authorList>
    </citation>
    <scope>NUCLEOTIDE SEQUENCE [LARGE SCALE GENOMIC DNA]</scope>
    <source>
        <strain evidence="1 2">PT02</strain>
    </source>
</reference>
<gene>
    <name evidence="1" type="ORF">DPR02_19230</name>
</gene>
<accession>A0AAQ0FBJ5</accession>
<proteinExistence type="predicted"/>
<protein>
    <submittedName>
        <fullName evidence="1">Uncharacterized protein</fullName>
    </submittedName>
</protein>
<evidence type="ECO:0000313" key="1">
    <source>
        <dbReference type="EMBL" id="RAQ08153.1"/>
    </source>
</evidence>
<organism evidence="1 2">
    <name type="scientific">Burkholderia cepacia</name>
    <name type="common">Pseudomonas cepacia</name>
    <dbReference type="NCBI Taxonomy" id="292"/>
    <lineage>
        <taxon>Bacteria</taxon>
        <taxon>Pseudomonadati</taxon>
        <taxon>Pseudomonadota</taxon>
        <taxon>Betaproteobacteria</taxon>
        <taxon>Burkholderiales</taxon>
        <taxon>Burkholderiaceae</taxon>
        <taxon>Burkholderia</taxon>
        <taxon>Burkholderia cepacia complex</taxon>
    </lineage>
</organism>
<evidence type="ECO:0000313" key="2">
    <source>
        <dbReference type="Proteomes" id="UP000248899"/>
    </source>
</evidence>
<dbReference type="EMBL" id="QLUZ01000010">
    <property type="protein sequence ID" value="RAQ08153.1"/>
    <property type="molecule type" value="Genomic_DNA"/>
</dbReference>
<dbReference type="AlphaFoldDB" id="A0AAQ0FBJ5"/>
<dbReference type="Proteomes" id="UP000248899">
    <property type="component" value="Unassembled WGS sequence"/>
</dbReference>
<dbReference type="RefSeq" id="WP_111940442.1">
    <property type="nucleotide sequence ID" value="NZ_QLUZ01000010.1"/>
</dbReference>
<comment type="caution">
    <text evidence="1">The sequence shown here is derived from an EMBL/GenBank/DDBJ whole genome shotgun (WGS) entry which is preliminary data.</text>
</comment>